<dbReference type="PANTHER" id="PTHR23501">
    <property type="entry name" value="MAJOR FACILITATOR SUPERFAMILY"/>
    <property type="match status" value="1"/>
</dbReference>
<name>A0A8H3G3N9_9LECA</name>
<gene>
    <name evidence="6" type="ORF">IMSHALPRED_010420</name>
</gene>
<feature type="transmembrane region" description="Helical" evidence="5">
    <location>
        <begin position="97"/>
        <end position="123"/>
    </location>
</feature>
<dbReference type="PANTHER" id="PTHR23501:SF199">
    <property type="entry name" value="MFS EFFLUX TRANSPORTER INPD-RELATED"/>
    <property type="match status" value="1"/>
</dbReference>
<evidence type="ECO:0000256" key="1">
    <source>
        <dbReference type="ARBA" id="ARBA00004141"/>
    </source>
</evidence>
<evidence type="ECO:0000313" key="6">
    <source>
        <dbReference type="EMBL" id="CAF9935988.1"/>
    </source>
</evidence>
<evidence type="ECO:0000256" key="2">
    <source>
        <dbReference type="ARBA" id="ARBA00022692"/>
    </source>
</evidence>
<evidence type="ECO:0000313" key="7">
    <source>
        <dbReference type="Proteomes" id="UP000664534"/>
    </source>
</evidence>
<reference evidence="6" key="1">
    <citation type="submission" date="2021-03" db="EMBL/GenBank/DDBJ databases">
        <authorList>
            <person name="Tagirdzhanova G."/>
        </authorList>
    </citation>
    <scope>NUCLEOTIDE SEQUENCE</scope>
</reference>
<comment type="caution">
    <text evidence="6">The sequence shown here is derived from an EMBL/GenBank/DDBJ whole genome shotgun (WGS) entry which is preliminary data.</text>
</comment>
<evidence type="ECO:0000256" key="4">
    <source>
        <dbReference type="ARBA" id="ARBA00023136"/>
    </source>
</evidence>
<keyword evidence="2 5" id="KW-0812">Transmembrane</keyword>
<accession>A0A8H3G3N9</accession>
<dbReference type="OrthoDB" id="10021397at2759"/>
<dbReference type="GO" id="GO:0005886">
    <property type="term" value="C:plasma membrane"/>
    <property type="evidence" value="ECO:0007669"/>
    <property type="project" value="TreeGrafter"/>
</dbReference>
<dbReference type="AlphaFoldDB" id="A0A8H3G3N9"/>
<evidence type="ECO:0000256" key="5">
    <source>
        <dbReference type="SAM" id="Phobius"/>
    </source>
</evidence>
<organism evidence="6 7">
    <name type="scientific">Imshaugia aleurites</name>
    <dbReference type="NCBI Taxonomy" id="172621"/>
    <lineage>
        <taxon>Eukaryota</taxon>
        <taxon>Fungi</taxon>
        <taxon>Dikarya</taxon>
        <taxon>Ascomycota</taxon>
        <taxon>Pezizomycotina</taxon>
        <taxon>Lecanoromycetes</taxon>
        <taxon>OSLEUM clade</taxon>
        <taxon>Lecanoromycetidae</taxon>
        <taxon>Lecanorales</taxon>
        <taxon>Lecanorineae</taxon>
        <taxon>Parmeliaceae</taxon>
        <taxon>Imshaugia</taxon>
    </lineage>
</organism>
<keyword evidence="4 5" id="KW-0472">Membrane</keyword>
<protein>
    <submittedName>
        <fullName evidence="6">Uncharacterized protein</fullName>
    </submittedName>
</protein>
<keyword evidence="3 5" id="KW-1133">Transmembrane helix</keyword>
<comment type="subcellular location">
    <subcellularLocation>
        <location evidence="1">Membrane</location>
        <topology evidence="1">Multi-pass membrane protein</topology>
    </subcellularLocation>
</comment>
<dbReference type="GO" id="GO:0022857">
    <property type="term" value="F:transmembrane transporter activity"/>
    <property type="evidence" value="ECO:0007669"/>
    <property type="project" value="TreeGrafter"/>
</dbReference>
<keyword evidence="7" id="KW-1185">Reference proteome</keyword>
<proteinExistence type="predicted"/>
<dbReference type="Proteomes" id="UP000664534">
    <property type="component" value="Unassembled WGS sequence"/>
</dbReference>
<dbReference type="EMBL" id="CAJPDT010000087">
    <property type="protein sequence ID" value="CAF9935988.1"/>
    <property type="molecule type" value="Genomic_DNA"/>
</dbReference>
<sequence length="175" mass="18310">MFRTFGADLRTSLSTAIQAIFDDESDVFIGNAIATFATLAGGAIGISIGENILVGKLISEVPKYADAISPQAVIESGALNLQALTSSTAVLYGLRQAYGVAISAVIICATVSICFSVLATLGMQRLNLKVISREREVNKQTNQSAASSSGIVADQEDLDNLAMADLGRQKIEALP</sequence>
<evidence type="ECO:0000256" key="3">
    <source>
        <dbReference type="ARBA" id="ARBA00022989"/>
    </source>
</evidence>